<keyword evidence="1" id="KW-1133">Transmembrane helix</keyword>
<keyword evidence="1" id="KW-0472">Membrane</keyword>
<evidence type="ECO:0000259" key="2">
    <source>
        <dbReference type="PROSITE" id="PS50883"/>
    </source>
</evidence>
<feature type="transmembrane region" description="Helical" evidence="1">
    <location>
        <begin position="6"/>
        <end position="30"/>
    </location>
</feature>
<dbReference type="InterPro" id="IPR001633">
    <property type="entry name" value="EAL_dom"/>
</dbReference>
<evidence type="ECO:0000256" key="1">
    <source>
        <dbReference type="SAM" id="Phobius"/>
    </source>
</evidence>
<dbReference type="SMART" id="SM00267">
    <property type="entry name" value="GGDEF"/>
    <property type="match status" value="1"/>
</dbReference>
<keyword evidence="5" id="KW-1185">Reference proteome</keyword>
<dbReference type="CDD" id="cd01949">
    <property type="entry name" value="GGDEF"/>
    <property type="match status" value="1"/>
</dbReference>
<evidence type="ECO:0000259" key="3">
    <source>
        <dbReference type="PROSITE" id="PS50887"/>
    </source>
</evidence>
<dbReference type="InterPro" id="IPR029787">
    <property type="entry name" value="Nucleotide_cyclase"/>
</dbReference>
<feature type="transmembrane region" description="Helical" evidence="1">
    <location>
        <begin position="245"/>
        <end position="271"/>
    </location>
</feature>
<dbReference type="NCBIfam" id="TIGR00254">
    <property type="entry name" value="GGDEF"/>
    <property type="match status" value="1"/>
</dbReference>
<dbReference type="Gene3D" id="3.20.20.450">
    <property type="entry name" value="EAL domain"/>
    <property type="match status" value="1"/>
</dbReference>
<dbReference type="SMART" id="SM00052">
    <property type="entry name" value="EAL"/>
    <property type="match status" value="1"/>
</dbReference>
<sequence>MHRLPSRIVAVMIATILISVLTVGASNLWLSRSMDHQAREQSLAQVRSAADNLLTQVRLTIIDYAKWEGAVDGVAAADLDWVYENIGTAATTGQTAQIVLFWGGRYGGDLGWNDEGLEEPRSGLLDPGTIGLAESLIAKLPVGVYDGVQFFAWHDGGLFALGAARLEKPEQPNASSVPDEDLSRLLMGRRVTEAALAEVADGFMLKGLGVVREEPTGRLSVPLPGGDGRPVAWLAWDKPQPGTTLLWRLASALVPVVLLTAGLAGLGMMLVRRGAQDLLVTARTDAMTGLPNRAAFNSILAVPGRAGERAILFLDVNDFKRINDSIGHEAGDQVIAGLARRLNRLAGPDLILARIAGDEFVFVVTGPDAEQRTLNLAELARAALEEPFGVLGHQLQISLSMGYAVQADDDTLGFDLVRQADLAMYEAKRHKGQPGTGLVGFSAVIAQASRDALALEQGLRRALAHPGELSVAYQPIVGPDGRLERAEALARWTSRELGAVPPDRFIAVAEQAGLIVELGRQLFQLVCDDLVAHPDLRVSLNISPLQLMAPDFIASLVRELCDRHITPERIEIELTEAVVVDDPRLAAERLEELRRAGFSIALDDFGTGYSSVGYLEQFRFDTLKIDRSFVSKIRGSAKGVRVVDAMIMMAHGLDLRVVCEGIETADELELLRDLGCDLAQGFHLDRPLPIGALAARWLGGRETQVAVA</sequence>
<proteinExistence type="predicted"/>
<feature type="domain" description="EAL" evidence="2">
    <location>
        <begin position="452"/>
        <end position="701"/>
    </location>
</feature>
<evidence type="ECO:0000313" key="5">
    <source>
        <dbReference type="Proteomes" id="UP001596056"/>
    </source>
</evidence>
<dbReference type="CDD" id="cd01948">
    <property type="entry name" value="EAL"/>
    <property type="match status" value="1"/>
</dbReference>
<reference evidence="5" key="1">
    <citation type="journal article" date="2019" name="Int. J. Syst. Evol. Microbiol.">
        <title>The Global Catalogue of Microorganisms (GCM) 10K type strain sequencing project: providing services to taxonomists for standard genome sequencing and annotation.</title>
        <authorList>
            <consortium name="The Broad Institute Genomics Platform"/>
            <consortium name="The Broad Institute Genome Sequencing Center for Infectious Disease"/>
            <person name="Wu L."/>
            <person name="Ma J."/>
        </authorList>
    </citation>
    <scope>NUCLEOTIDE SEQUENCE [LARGE SCALE GENOMIC DNA]</scope>
    <source>
        <strain evidence="5">KACC 11588</strain>
    </source>
</reference>
<dbReference type="PROSITE" id="PS50883">
    <property type="entry name" value="EAL"/>
    <property type="match status" value="1"/>
</dbReference>
<dbReference type="PANTHER" id="PTHR33121">
    <property type="entry name" value="CYCLIC DI-GMP PHOSPHODIESTERASE PDEF"/>
    <property type="match status" value="1"/>
</dbReference>
<keyword evidence="1" id="KW-0812">Transmembrane</keyword>
<dbReference type="Pfam" id="PF00990">
    <property type="entry name" value="GGDEF"/>
    <property type="match status" value="1"/>
</dbReference>
<name>A0ABW0SDQ3_9RHOB</name>
<dbReference type="EMBL" id="JBHSNA010000010">
    <property type="protein sequence ID" value="MFC5567055.1"/>
    <property type="molecule type" value="Genomic_DNA"/>
</dbReference>
<accession>A0ABW0SDQ3</accession>
<dbReference type="Pfam" id="PF00563">
    <property type="entry name" value="EAL"/>
    <property type="match status" value="1"/>
</dbReference>
<dbReference type="PANTHER" id="PTHR33121:SF79">
    <property type="entry name" value="CYCLIC DI-GMP PHOSPHODIESTERASE PDED-RELATED"/>
    <property type="match status" value="1"/>
</dbReference>
<dbReference type="SUPFAM" id="SSF55073">
    <property type="entry name" value="Nucleotide cyclase"/>
    <property type="match status" value="1"/>
</dbReference>
<comment type="caution">
    <text evidence="4">The sequence shown here is derived from an EMBL/GenBank/DDBJ whole genome shotgun (WGS) entry which is preliminary data.</text>
</comment>
<dbReference type="InterPro" id="IPR000160">
    <property type="entry name" value="GGDEF_dom"/>
</dbReference>
<dbReference type="InterPro" id="IPR043128">
    <property type="entry name" value="Rev_trsase/Diguanyl_cyclase"/>
</dbReference>
<dbReference type="InterPro" id="IPR050706">
    <property type="entry name" value="Cyclic-di-GMP_PDE-like"/>
</dbReference>
<evidence type="ECO:0000313" key="4">
    <source>
        <dbReference type="EMBL" id="MFC5567055.1"/>
    </source>
</evidence>
<dbReference type="Gene3D" id="3.30.70.270">
    <property type="match status" value="1"/>
</dbReference>
<organism evidence="4 5">
    <name type="scientific">Rubellimicrobium aerolatum</name>
    <dbReference type="NCBI Taxonomy" id="490979"/>
    <lineage>
        <taxon>Bacteria</taxon>
        <taxon>Pseudomonadati</taxon>
        <taxon>Pseudomonadota</taxon>
        <taxon>Alphaproteobacteria</taxon>
        <taxon>Rhodobacterales</taxon>
        <taxon>Roseobacteraceae</taxon>
        <taxon>Rubellimicrobium</taxon>
    </lineage>
</organism>
<dbReference type="PROSITE" id="PS50887">
    <property type="entry name" value="GGDEF"/>
    <property type="match status" value="1"/>
</dbReference>
<feature type="domain" description="GGDEF" evidence="3">
    <location>
        <begin position="307"/>
        <end position="441"/>
    </location>
</feature>
<dbReference type="SUPFAM" id="SSF141868">
    <property type="entry name" value="EAL domain-like"/>
    <property type="match status" value="1"/>
</dbReference>
<dbReference type="Proteomes" id="UP001596056">
    <property type="component" value="Unassembled WGS sequence"/>
</dbReference>
<protein>
    <submittedName>
        <fullName evidence="4">Bifunctional diguanylate cyclase/phosphodiesterase</fullName>
    </submittedName>
</protein>
<dbReference type="RefSeq" id="WP_377110013.1">
    <property type="nucleotide sequence ID" value="NZ_JBHSNA010000010.1"/>
</dbReference>
<gene>
    <name evidence="4" type="ORF">ACFPOC_11615</name>
</gene>
<dbReference type="InterPro" id="IPR035919">
    <property type="entry name" value="EAL_sf"/>
</dbReference>